<reference evidence="10" key="1">
    <citation type="journal article" date="2020" name="Stud. Mycol.">
        <title>101 Dothideomycetes genomes: a test case for predicting lifestyles and emergence of pathogens.</title>
        <authorList>
            <person name="Haridas S."/>
            <person name="Albert R."/>
            <person name="Binder M."/>
            <person name="Bloem J."/>
            <person name="Labutti K."/>
            <person name="Salamov A."/>
            <person name="Andreopoulos B."/>
            <person name="Baker S."/>
            <person name="Barry K."/>
            <person name="Bills G."/>
            <person name="Bluhm B."/>
            <person name="Cannon C."/>
            <person name="Castanera R."/>
            <person name="Culley D."/>
            <person name="Daum C."/>
            <person name="Ezra D."/>
            <person name="Gonzalez J."/>
            <person name="Henrissat B."/>
            <person name="Kuo A."/>
            <person name="Liang C."/>
            <person name="Lipzen A."/>
            <person name="Lutzoni F."/>
            <person name="Magnuson J."/>
            <person name="Mondo S."/>
            <person name="Nolan M."/>
            <person name="Ohm R."/>
            <person name="Pangilinan J."/>
            <person name="Park H.-J."/>
            <person name="Ramirez L."/>
            <person name="Alfaro M."/>
            <person name="Sun H."/>
            <person name="Tritt A."/>
            <person name="Yoshinaga Y."/>
            <person name="Zwiers L.-H."/>
            <person name="Turgeon B."/>
            <person name="Goodwin S."/>
            <person name="Spatafora J."/>
            <person name="Crous P."/>
            <person name="Grigoriev I."/>
        </authorList>
    </citation>
    <scope>NUCLEOTIDE SEQUENCE</scope>
    <source>
        <strain evidence="10">CBS 119687</strain>
    </source>
</reference>
<dbReference type="OrthoDB" id="10021397at2759"/>
<keyword evidence="11" id="KW-1185">Reference proteome</keyword>
<evidence type="ECO:0000256" key="1">
    <source>
        <dbReference type="ARBA" id="ARBA00004141"/>
    </source>
</evidence>
<evidence type="ECO:0000256" key="7">
    <source>
        <dbReference type="SAM" id="MobiDB-lite"/>
    </source>
</evidence>
<dbReference type="InterPro" id="IPR036259">
    <property type="entry name" value="MFS_trans_sf"/>
</dbReference>
<evidence type="ECO:0000256" key="8">
    <source>
        <dbReference type="SAM" id="Phobius"/>
    </source>
</evidence>
<evidence type="ECO:0000259" key="9">
    <source>
        <dbReference type="PROSITE" id="PS50850"/>
    </source>
</evidence>
<dbReference type="Gene3D" id="1.20.1720.10">
    <property type="entry name" value="Multidrug resistance protein D"/>
    <property type="match status" value="1"/>
</dbReference>
<feature type="transmembrane region" description="Helical" evidence="8">
    <location>
        <begin position="190"/>
        <end position="214"/>
    </location>
</feature>
<dbReference type="Proteomes" id="UP000799771">
    <property type="component" value="Unassembled WGS sequence"/>
</dbReference>
<keyword evidence="2" id="KW-0813">Transport</keyword>
<dbReference type="AlphaFoldDB" id="A0A6A6AMV2"/>
<dbReference type="RefSeq" id="XP_033526855.1">
    <property type="nucleotide sequence ID" value="XM_033665523.1"/>
</dbReference>
<feature type="transmembrane region" description="Helical" evidence="8">
    <location>
        <begin position="102"/>
        <end position="121"/>
    </location>
</feature>
<evidence type="ECO:0000256" key="4">
    <source>
        <dbReference type="ARBA" id="ARBA00022989"/>
    </source>
</evidence>
<dbReference type="GeneID" id="54405955"/>
<dbReference type="GO" id="GO:0005886">
    <property type="term" value="C:plasma membrane"/>
    <property type="evidence" value="ECO:0007669"/>
    <property type="project" value="TreeGrafter"/>
</dbReference>
<dbReference type="PANTHER" id="PTHR23501:SF187">
    <property type="entry name" value="MAJOR FACILITATOR SUPERFAMILY (MFS) PROFILE DOMAIN-CONTAINING PROTEIN"/>
    <property type="match status" value="1"/>
</dbReference>
<feature type="transmembrane region" description="Helical" evidence="8">
    <location>
        <begin position="388"/>
        <end position="410"/>
    </location>
</feature>
<dbReference type="Pfam" id="PF07690">
    <property type="entry name" value="MFS_1"/>
    <property type="match status" value="1"/>
</dbReference>
<dbReference type="InterPro" id="IPR020846">
    <property type="entry name" value="MFS_dom"/>
</dbReference>
<feature type="transmembrane region" description="Helical" evidence="8">
    <location>
        <begin position="364"/>
        <end position="382"/>
    </location>
</feature>
<feature type="transmembrane region" description="Helical" evidence="8">
    <location>
        <begin position="72"/>
        <end position="90"/>
    </location>
</feature>
<sequence length="555" mass="59350">MSSSMSADPPSASPSPPPTQDARKTITNNRGWRFWAIFPALCVTALLSALEATVVSNALSTITAELDMGDNYAWVANAFLLTSTAAQPVYGQLADFFGRRWVTISAVALLILGSGIAGGANTGAMLIAGRAIQGIGGGGINMLIDLIICDLVPLRERPKYLGLVAIIFAIGTGMGPFIGGALVQRASWRWVFYINLPIGGVAIVLLFLFLHTNFKPTTFKHSLGRFDYIGSVLVLGSSVAIIFALTYGGSRYAWSSWHVIVPLVLGLIALIGFHGYEASPWVTQPLLPPHLFGNRTSAVAFVATFVQALMFVWVIYFLPIYFQAVLGSSSSRSGVQLLPTVTGIVPFAGIGAAFIEKVGKYRPVHLVGLALMAIGTGTFALLDEKSSTGMWVGLQLLQVAGFAVITTALLPAVQAPLTDKDNATSTAAWAYIRSYGAIWGITIPVAIFNNQFDQRLYKISDPAIQAVLSGGNAYAHGTKEFMSALSPQVRSETVSVFVESLRVVWIVAAAICGASTLLVPLEKEIPMRTELDTEYGYTDEEKKTKKKGEVSLEGV</sequence>
<feature type="transmembrane region" description="Helical" evidence="8">
    <location>
        <begin position="430"/>
        <end position="448"/>
    </location>
</feature>
<keyword evidence="4 8" id="KW-1133">Transmembrane helix</keyword>
<dbReference type="PANTHER" id="PTHR23501">
    <property type="entry name" value="MAJOR FACILITATOR SUPERFAMILY"/>
    <property type="match status" value="1"/>
</dbReference>
<proteinExistence type="predicted"/>
<dbReference type="PROSITE" id="PS50850">
    <property type="entry name" value="MFS"/>
    <property type="match status" value="1"/>
</dbReference>
<evidence type="ECO:0000256" key="2">
    <source>
        <dbReference type="ARBA" id="ARBA00022448"/>
    </source>
</evidence>
<name>A0A6A6AMV2_9PLEO</name>
<evidence type="ECO:0000313" key="11">
    <source>
        <dbReference type="Proteomes" id="UP000799771"/>
    </source>
</evidence>
<dbReference type="GO" id="GO:0022857">
    <property type="term" value="F:transmembrane transporter activity"/>
    <property type="evidence" value="ECO:0007669"/>
    <property type="project" value="InterPro"/>
</dbReference>
<comment type="subcellular location">
    <subcellularLocation>
        <location evidence="1">Membrane</location>
        <topology evidence="1">Multi-pass membrane protein</topology>
    </subcellularLocation>
</comment>
<dbReference type="Gene3D" id="1.20.1250.20">
    <property type="entry name" value="MFS general substrate transporter like domains"/>
    <property type="match status" value="1"/>
</dbReference>
<evidence type="ECO:0000256" key="3">
    <source>
        <dbReference type="ARBA" id="ARBA00022692"/>
    </source>
</evidence>
<feature type="transmembrane region" description="Helical" evidence="8">
    <location>
        <begin position="226"/>
        <end position="248"/>
    </location>
</feature>
<dbReference type="EMBL" id="ML977500">
    <property type="protein sequence ID" value="KAF2132468.1"/>
    <property type="molecule type" value="Genomic_DNA"/>
</dbReference>
<dbReference type="SUPFAM" id="SSF103473">
    <property type="entry name" value="MFS general substrate transporter"/>
    <property type="match status" value="1"/>
</dbReference>
<feature type="transmembrane region" description="Helical" evidence="8">
    <location>
        <begin position="334"/>
        <end position="355"/>
    </location>
</feature>
<organism evidence="10 11">
    <name type="scientific">Dothidotthia symphoricarpi CBS 119687</name>
    <dbReference type="NCBI Taxonomy" id="1392245"/>
    <lineage>
        <taxon>Eukaryota</taxon>
        <taxon>Fungi</taxon>
        <taxon>Dikarya</taxon>
        <taxon>Ascomycota</taxon>
        <taxon>Pezizomycotina</taxon>
        <taxon>Dothideomycetes</taxon>
        <taxon>Pleosporomycetidae</taxon>
        <taxon>Pleosporales</taxon>
        <taxon>Dothidotthiaceae</taxon>
        <taxon>Dothidotthia</taxon>
    </lineage>
</organism>
<feature type="transmembrane region" description="Helical" evidence="8">
    <location>
        <begin position="297"/>
        <end position="322"/>
    </location>
</feature>
<keyword evidence="3 8" id="KW-0812">Transmembrane</keyword>
<protein>
    <submittedName>
        <fullName evidence="10">MFS general substrate transporter</fullName>
    </submittedName>
</protein>
<dbReference type="InterPro" id="IPR011701">
    <property type="entry name" value="MFS"/>
</dbReference>
<evidence type="ECO:0000313" key="10">
    <source>
        <dbReference type="EMBL" id="KAF2132468.1"/>
    </source>
</evidence>
<feature type="transmembrane region" description="Helical" evidence="8">
    <location>
        <begin position="160"/>
        <end position="178"/>
    </location>
</feature>
<keyword evidence="6" id="KW-0325">Glycoprotein</keyword>
<evidence type="ECO:0000256" key="6">
    <source>
        <dbReference type="ARBA" id="ARBA00023180"/>
    </source>
</evidence>
<feature type="transmembrane region" description="Helical" evidence="8">
    <location>
        <begin position="32"/>
        <end position="52"/>
    </location>
</feature>
<accession>A0A6A6AMV2</accession>
<evidence type="ECO:0000256" key="5">
    <source>
        <dbReference type="ARBA" id="ARBA00023136"/>
    </source>
</evidence>
<feature type="region of interest" description="Disordered" evidence="7">
    <location>
        <begin position="1"/>
        <end position="24"/>
    </location>
</feature>
<dbReference type="PRINTS" id="PR01036">
    <property type="entry name" value="TCRTETB"/>
</dbReference>
<feature type="domain" description="Major facilitator superfamily (MFS) profile" evidence="9">
    <location>
        <begin position="37"/>
        <end position="527"/>
    </location>
</feature>
<keyword evidence="5 8" id="KW-0472">Membrane</keyword>
<feature type="compositionally biased region" description="Low complexity" evidence="7">
    <location>
        <begin position="1"/>
        <end position="10"/>
    </location>
</feature>
<gene>
    <name evidence="10" type="ORF">P153DRAFT_332700</name>
</gene>
<feature type="transmembrane region" description="Helical" evidence="8">
    <location>
        <begin position="254"/>
        <end position="276"/>
    </location>
</feature>